<dbReference type="NCBIfam" id="TIGR03953">
    <property type="entry name" value="rplD_bact"/>
    <property type="match status" value="1"/>
</dbReference>
<protein>
    <recommendedName>
        <fullName evidence="6">50S ribosomal protein L4</fullName>
    </recommendedName>
</protein>
<keyword evidence="2" id="KW-0689">Ribosomal protein</keyword>
<evidence type="ECO:0000256" key="2">
    <source>
        <dbReference type="ARBA" id="ARBA00022980"/>
    </source>
</evidence>
<dbReference type="InterPro" id="IPR002136">
    <property type="entry name" value="Ribosomal_uL4"/>
</dbReference>
<dbReference type="InterPro" id="IPR023574">
    <property type="entry name" value="Ribosomal_uL4_dom_sf"/>
</dbReference>
<feature type="region of interest" description="Disordered" evidence="4">
    <location>
        <begin position="67"/>
        <end position="88"/>
    </location>
</feature>
<dbReference type="InterPro" id="IPR013005">
    <property type="entry name" value="Ribosomal_uL4-like"/>
</dbReference>
<dbReference type="AlphaFoldDB" id="A0A0F9SXC8"/>
<dbReference type="HAMAP" id="MF_01328_B">
    <property type="entry name" value="Ribosomal_uL4_B"/>
    <property type="match status" value="1"/>
</dbReference>
<dbReference type="GO" id="GO:0006412">
    <property type="term" value="P:translation"/>
    <property type="evidence" value="ECO:0007669"/>
    <property type="project" value="InterPro"/>
</dbReference>
<evidence type="ECO:0000256" key="4">
    <source>
        <dbReference type="SAM" id="MobiDB-lite"/>
    </source>
</evidence>
<comment type="caution">
    <text evidence="5">The sequence shown here is derived from an EMBL/GenBank/DDBJ whole genome shotgun (WGS) entry which is preliminary data.</text>
</comment>
<dbReference type="Pfam" id="PF00573">
    <property type="entry name" value="Ribosomal_L4"/>
    <property type="match status" value="1"/>
</dbReference>
<comment type="similarity">
    <text evidence="1">Belongs to the universal ribosomal protein uL4 family.</text>
</comment>
<dbReference type="GO" id="GO:0005840">
    <property type="term" value="C:ribosome"/>
    <property type="evidence" value="ECO:0007669"/>
    <property type="project" value="UniProtKB-KW"/>
</dbReference>
<sequence length="223" mass="24283">MLSFARLLKLRTILRGINVDLQLQSFDGKKAGNITVSDALIGREYNESLVHQVVTAYLAGARSGTHAQKTRSEVSGGGRKPFAQKGSGRARAGTIRSPLWRSGGTTFASKNRDYSKKVNRKMYRLALATILSELHRKDALIIVDKVELESAKTKDLLAKTKSLGLSNALIVTENAAGNLALASRNLYDIAATDAAHVNPVALLRFEKVVMSEDSVRKLEESFA</sequence>
<dbReference type="EMBL" id="LAZR01001644">
    <property type="protein sequence ID" value="KKN41516.1"/>
    <property type="molecule type" value="Genomic_DNA"/>
</dbReference>
<evidence type="ECO:0008006" key="6">
    <source>
        <dbReference type="Google" id="ProtNLM"/>
    </source>
</evidence>
<dbReference type="Gene3D" id="3.40.1370.10">
    <property type="match status" value="1"/>
</dbReference>
<evidence type="ECO:0000313" key="5">
    <source>
        <dbReference type="EMBL" id="KKN41516.1"/>
    </source>
</evidence>
<dbReference type="GO" id="GO:0003735">
    <property type="term" value="F:structural constituent of ribosome"/>
    <property type="evidence" value="ECO:0007669"/>
    <property type="project" value="InterPro"/>
</dbReference>
<proteinExistence type="inferred from homology"/>
<organism evidence="5">
    <name type="scientific">marine sediment metagenome</name>
    <dbReference type="NCBI Taxonomy" id="412755"/>
    <lineage>
        <taxon>unclassified sequences</taxon>
        <taxon>metagenomes</taxon>
        <taxon>ecological metagenomes</taxon>
    </lineage>
</organism>
<gene>
    <name evidence="5" type="ORF">LCGC14_0722750</name>
</gene>
<keyword evidence="3" id="KW-0687">Ribonucleoprotein</keyword>
<evidence type="ECO:0000256" key="3">
    <source>
        <dbReference type="ARBA" id="ARBA00023274"/>
    </source>
</evidence>
<dbReference type="PANTHER" id="PTHR10746">
    <property type="entry name" value="50S RIBOSOMAL PROTEIN L4"/>
    <property type="match status" value="1"/>
</dbReference>
<evidence type="ECO:0000256" key="1">
    <source>
        <dbReference type="ARBA" id="ARBA00010528"/>
    </source>
</evidence>
<reference evidence="5" key="1">
    <citation type="journal article" date="2015" name="Nature">
        <title>Complex archaea that bridge the gap between prokaryotes and eukaryotes.</title>
        <authorList>
            <person name="Spang A."/>
            <person name="Saw J.H."/>
            <person name="Jorgensen S.L."/>
            <person name="Zaremba-Niedzwiedzka K."/>
            <person name="Martijn J."/>
            <person name="Lind A.E."/>
            <person name="van Eijk R."/>
            <person name="Schleper C."/>
            <person name="Guy L."/>
            <person name="Ettema T.J."/>
        </authorList>
    </citation>
    <scope>NUCLEOTIDE SEQUENCE</scope>
</reference>
<dbReference type="GO" id="GO:1990904">
    <property type="term" value="C:ribonucleoprotein complex"/>
    <property type="evidence" value="ECO:0007669"/>
    <property type="project" value="UniProtKB-KW"/>
</dbReference>
<name>A0A0F9SXC8_9ZZZZ</name>
<dbReference type="PANTHER" id="PTHR10746:SF6">
    <property type="entry name" value="LARGE RIBOSOMAL SUBUNIT PROTEIN UL4M"/>
    <property type="match status" value="1"/>
</dbReference>
<dbReference type="SUPFAM" id="SSF52166">
    <property type="entry name" value="Ribosomal protein L4"/>
    <property type="match status" value="1"/>
</dbReference>
<accession>A0A0F9SXC8</accession>